<dbReference type="PANTHER" id="PTHR43569:SF2">
    <property type="entry name" value="AMIDOHYDROLASE-RELATED DOMAIN-CONTAINING PROTEIN"/>
    <property type="match status" value="1"/>
</dbReference>
<gene>
    <name evidence="3" type="ORF">FE784_10670</name>
</gene>
<dbReference type="GO" id="GO:0016787">
    <property type="term" value="F:hydrolase activity"/>
    <property type="evidence" value="ECO:0007669"/>
    <property type="project" value="UniProtKB-KW"/>
</dbReference>
<dbReference type="OrthoDB" id="5450317at2"/>
<dbReference type="Pfam" id="PF04909">
    <property type="entry name" value="Amidohydro_2"/>
    <property type="match status" value="1"/>
</dbReference>
<comment type="caution">
    <text evidence="3">The sequence shown here is derived from an EMBL/GenBank/DDBJ whole genome shotgun (WGS) entry which is preliminary data.</text>
</comment>
<dbReference type="Proteomes" id="UP000307943">
    <property type="component" value="Unassembled WGS sequence"/>
</dbReference>
<evidence type="ECO:0000313" key="4">
    <source>
        <dbReference type="Proteomes" id="UP000307943"/>
    </source>
</evidence>
<name>A0A5C4TD68_9BACL</name>
<evidence type="ECO:0000313" key="3">
    <source>
        <dbReference type="EMBL" id="TNJ66429.1"/>
    </source>
</evidence>
<evidence type="ECO:0000259" key="2">
    <source>
        <dbReference type="Pfam" id="PF04909"/>
    </source>
</evidence>
<feature type="domain" description="Amidohydrolase-related" evidence="2">
    <location>
        <begin position="3"/>
        <end position="274"/>
    </location>
</feature>
<comment type="similarity">
    <text evidence="1">Belongs to the metallo-dependent hydrolases superfamily.</text>
</comment>
<dbReference type="AlphaFoldDB" id="A0A5C4TD68"/>
<dbReference type="RefSeq" id="WP_139602185.1">
    <property type="nucleotide sequence ID" value="NZ_VDCQ01000011.1"/>
</dbReference>
<dbReference type="InterPro" id="IPR052350">
    <property type="entry name" value="Metallo-dep_Lactonases"/>
</dbReference>
<sequence>MRVDSHQHYWEPVRGDYGWLRPDKGILYENYLPARLEPLLRQYRMEYSIAVQAAPTVEETRYLLALSDMYPTIAGVVGWLDFESPSFGEQLTELRRHPRFIGVRPMIQDLPADWLLREQVVGHMRLLEKERFPIDLQLRPHLLESAVKLLEQVPGLHAVIDHIAKPVYGVSFQAWKDGVMRLADYPNMMCKLSGMVPEAEAVPWTVEAWKPYVETVLDAFGPERVMYGSDWPVCLLSANYGQVYESLAALLPESWNEAERAGVWGGNAARFYRLRIAAE</sequence>
<organism evidence="3 4">
    <name type="scientific">Paenibacillus hemerocallicola</name>
    <dbReference type="NCBI Taxonomy" id="1172614"/>
    <lineage>
        <taxon>Bacteria</taxon>
        <taxon>Bacillati</taxon>
        <taxon>Bacillota</taxon>
        <taxon>Bacilli</taxon>
        <taxon>Bacillales</taxon>
        <taxon>Paenibacillaceae</taxon>
        <taxon>Paenibacillus</taxon>
    </lineage>
</organism>
<dbReference type="PANTHER" id="PTHR43569">
    <property type="entry name" value="AMIDOHYDROLASE"/>
    <property type="match status" value="1"/>
</dbReference>
<evidence type="ECO:0000256" key="1">
    <source>
        <dbReference type="ARBA" id="ARBA00038310"/>
    </source>
</evidence>
<dbReference type="InterPro" id="IPR006680">
    <property type="entry name" value="Amidohydro-rel"/>
</dbReference>
<protein>
    <submittedName>
        <fullName evidence="3">Amidohydrolase</fullName>
    </submittedName>
</protein>
<dbReference type="InterPro" id="IPR032466">
    <property type="entry name" value="Metal_Hydrolase"/>
</dbReference>
<dbReference type="Gene3D" id="3.20.20.140">
    <property type="entry name" value="Metal-dependent hydrolases"/>
    <property type="match status" value="1"/>
</dbReference>
<proteinExistence type="inferred from homology"/>
<keyword evidence="4" id="KW-1185">Reference proteome</keyword>
<dbReference type="SUPFAM" id="SSF51556">
    <property type="entry name" value="Metallo-dependent hydrolases"/>
    <property type="match status" value="1"/>
</dbReference>
<dbReference type="EMBL" id="VDCQ01000011">
    <property type="protein sequence ID" value="TNJ66429.1"/>
    <property type="molecule type" value="Genomic_DNA"/>
</dbReference>
<keyword evidence="3" id="KW-0378">Hydrolase</keyword>
<accession>A0A5C4TD68</accession>
<reference evidence="3 4" key="1">
    <citation type="submission" date="2019-05" db="EMBL/GenBank/DDBJ databases">
        <title>We sequenced the genome of Paenibacillus hemerocallicola KCTC 33185 for further insight into its adaptation and study the phylogeny of Paenibacillus.</title>
        <authorList>
            <person name="Narsing Rao M.P."/>
        </authorList>
    </citation>
    <scope>NUCLEOTIDE SEQUENCE [LARGE SCALE GENOMIC DNA]</scope>
    <source>
        <strain evidence="3 4">KCTC 33185</strain>
    </source>
</reference>